<gene>
    <name evidence="1" type="ORF">ABID41_003163</name>
</gene>
<accession>A0ABV2ELX4</accession>
<organism evidence="1 2">
    <name type="scientific">Phenylobacterium koreense</name>
    <dbReference type="NCBI Taxonomy" id="266125"/>
    <lineage>
        <taxon>Bacteria</taxon>
        <taxon>Pseudomonadati</taxon>
        <taxon>Pseudomonadota</taxon>
        <taxon>Alphaproteobacteria</taxon>
        <taxon>Caulobacterales</taxon>
        <taxon>Caulobacteraceae</taxon>
        <taxon>Phenylobacterium</taxon>
    </lineage>
</organism>
<protein>
    <submittedName>
        <fullName evidence="1">Plasmid stabilization system protein ParE</fullName>
    </submittedName>
</protein>
<dbReference type="InterPro" id="IPR035093">
    <property type="entry name" value="RelE/ParE_toxin_dom_sf"/>
</dbReference>
<dbReference type="Proteomes" id="UP001549110">
    <property type="component" value="Unassembled WGS sequence"/>
</dbReference>
<evidence type="ECO:0000313" key="1">
    <source>
        <dbReference type="EMBL" id="MET3528045.1"/>
    </source>
</evidence>
<dbReference type="Gene3D" id="3.30.2310.20">
    <property type="entry name" value="RelE-like"/>
    <property type="match status" value="1"/>
</dbReference>
<dbReference type="EMBL" id="JBEPLU010000002">
    <property type="protein sequence ID" value="MET3528045.1"/>
    <property type="molecule type" value="Genomic_DNA"/>
</dbReference>
<evidence type="ECO:0000313" key="2">
    <source>
        <dbReference type="Proteomes" id="UP001549110"/>
    </source>
</evidence>
<proteinExistence type="predicted"/>
<keyword evidence="2" id="KW-1185">Reference proteome</keyword>
<sequence>MTAYGIEAFGVEQARRYYTGLIDVLAFLAEYPHAARARPELGPITRGPLTKPI</sequence>
<comment type="caution">
    <text evidence="1">The sequence shown here is derived from an EMBL/GenBank/DDBJ whole genome shotgun (WGS) entry which is preliminary data.</text>
</comment>
<reference evidence="1 2" key="1">
    <citation type="submission" date="2024-06" db="EMBL/GenBank/DDBJ databases">
        <title>Genomic Encyclopedia of Type Strains, Phase IV (KMG-IV): sequencing the most valuable type-strain genomes for metagenomic binning, comparative biology and taxonomic classification.</title>
        <authorList>
            <person name="Goeker M."/>
        </authorList>
    </citation>
    <scope>NUCLEOTIDE SEQUENCE [LARGE SCALE GENOMIC DNA]</scope>
    <source>
        <strain evidence="1 2">DSM 17809</strain>
    </source>
</reference>
<name>A0ABV2ELX4_9CAUL</name>